<dbReference type="EMBL" id="VFOR01000001">
    <property type="protein sequence ID" value="TQL62603.1"/>
    <property type="molecule type" value="Genomic_DNA"/>
</dbReference>
<dbReference type="GO" id="GO:0003700">
    <property type="term" value="F:DNA-binding transcription factor activity"/>
    <property type="evidence" value="ECO:0007669"/>
    <property type="project" value="TreeGrafter"/>
</dbReference>
<evidence type="ECO:0000256" key="4">
    <source>
        <dbReference type="PROSITE-ProRule" id="PRU00335"/>
    </source>
</evidence>
<dbReference type="GO" id="GO:0000976">
    <property type="term" value="F:transcription cis-regulatory region binding"/>
    <property type="evidence" value="ECO:0007669"/>
    <property type="project" value="TreeGrafter"/>
</dbReference>
<feature type="domain" description="HTH tetR-type" evidence="5">
    <location>
        <begin position="2"/>
        <end position="62"/>
    </location>
</feature>
<gene>
    <name evidence="6" type="ORF">FB460_0387</name>
</gene>
<protein>
    <submittedName>
        <fullName evidence="6">TetR family transcriptional regulator</fullName>
    </submittedName>
</protein>
<dbReference type="SUPFAM" id="SSF46689">
    <property type="entry name" value="Homeodomain-like"/>
    <property type="match status" value="1"/>
</dbReference>
<dbReference type="OrthoDB" id="3682047at2"/>
<dbReference type="Pfam" id="PF00440">
    <property type="entry name" value="TetR_N"/>
    <property type="match status" value="1"/>
</dbReference>
<dbReference type="Gene3D" id="1.10.357.10">
    <property type="entry name" value="Tetracycline Repressor, domain 2"/>
    <property type="match status" value="1"/>
</dbReference>
<dbReference type="Proteomes" id="UP000316196">
    <property type="component" value="Unassembled WGS sequence"/>
</dbReference>
<evidence type="ECO:0000259" key="5">
    <source>
        <dbReference type="PROSITE" id="PS50977"/>
    </source>
</evidence>
<dbReference type="InterPro" id="IPR050109">
    <property type="entry name" value="HTH-type_TetR-like_transc_reg"/>
</dbReference>
<keyword evidence="2 4" id="KW-0238">DNA-binding</keyword>
<evidence type="ECO:0000256" key="3">
    <source>
        <dbReference type="ARBA" id="ARBA00023163"/>
    </source>
</evidence>
<comment type="caution">
    <text evidence="6">The sequence shown here is derived from an EMBL/GenBank/DDBJ whole genome shotgun (WGS) entry which is preliminary data.</text>
</comment>
<keyword evidence="1" id="KW-0805">Transcription regulation</keyword>
<dbReference type="InterPro" id="IPR009057">
    <property type="entry name" value="Homeodomain-like_sf"/>
</dbReference>
<dbReference type="PROSITE" id="PS50977">
    <property type="entry name" value="HTH_TETR_2"/>
    <property type="match status" value="1"/>
</dbReference>
<evidence type="ECO:0000256" key="2">
    <source>
        <dbReference type="ARBA" id="ARBA00023125"/>
    </source>
</evidence>
<dbReference type="PANTHER" id="PTHR30055">
    <property type="entry name" value="HTH-TYPE TRANSCRIPTIONAL REGULATOR RUTR"/>
    <property type="match status" value="1"/>
</dbReference>
<sequence>MSQRRTQLLIAAARLFAHYGFRKTSVEEVTRSAGVSKGAFYLEFQTKEDLFREVVTSEFCAYLNDAEERILADQEGGRLSRIYHHSVEALLDRPFLRALYTDADGTMNGILHTHGTDRYHPRILLGAEFIAQMQANGLLREDASPEETSHTLSVLTLGPLLAEPLLRFPESPSLEQTLKSISRMIVASLETYDGDPAAGKRAFHKLKSQMVEALKESRPDGSHRSAPGS</sequence>
<evidence type="ECO:0000313" key="6">
    <source>
        <dbReference type="EMBL" id="TQL62603.1"/>
    </source>
</evidence>
<organism evidence="6 7">
    <name type="scientific">Propioniferax innocua</name>
    <dbReference type="NCBI Taxonomy" id="1753"/>
    <lineage>
        <taxon>Bacteria</taxon>
        <taxon>Bacillati</taxon>
        <taxon>Actinomycetota</taxon>
        <taxon>Actinomycetes</taxon>
        <taxon>Propionibacteriales</taxon>
        <taxon>Propionibacteriaceae</taxon>
        <taxon>Propioniferax</taxon>
    </lineage>
</organism>
<dbReference type="RefSeq" id="WP_142092422.1">
    <property type="nucleotide sequence ID" value="NZ_BAAAMD010000001.1"/>
</dbReference>
<dbReference type="AlphaFoldDB" id="A0A542ZQH2"/>
<keyword evidence="7" id="KW-1185">Reference proteome</keyword>
<dbReference type="PANTHER" id="PTHR30055:SF234">
    <property type="entry name" value="HTH-TYPE TRANSCRIPTIONAL REGULATOR BETI"/>
    <property type="match status" value="1"/>
</dbReference>
<reference evidence="6 7" key="1">
    <citation type="submission" date="2019-06" db="EMBL/GenBank/DDBJ databases">
        <title>Sequencing the genomes of 1000 actinobacteria strains.</title>
        <authorList>
            <person name="Klenk H.-P."/>
        </authorList>
    </citation>
    <scope>NUCLEOTIDE SEQUENCE [LARGE SCALE GENOMIC DNA]</scope>
    <source>
        <strain evidence="6 7">DSM 8251</strain>
    </source>
</reference>
<accession>A0A542ZQH2</accession>
<dbReference type="PRINTS" id="PR00455">
    <property type="entry name" value="HTHTETR"/>
</dbReference>
<evidence type="ECO:0000313" key="7">
    <source>
        <dbReference type="Proteomes" id="UP000316196"/>
    </source>
</evidence>
<feature type="DNA-binding region" description="H-T-H motif" evidence="4">
    <location>
        <begin position="25"/>
        <end position="44"/>
    </location>
</feature>
<evidence type="ECO:0000256" key="1">
    <source>
        <dbReference type="ARBA" id="ARBA00023015"/>
    </source>
</evidence>
<name>A0A542ZQH2_9ACTN</name>
<dbReference type="InterPro" id="IPR001647">
    <property type="entry name" value="HTH_TetR"/>
</dbReference>
<keyword evidence="3" id="KW-0804">Transcription</keyword>
<proteinExistence type="predicted"/>